<name>A0A8K0GYJ9_9ROSA</name>
<evidence type="ECO:0000259" key="1">
    <source>
        <dbReference type="Pfam" id="PF13456"/>
    </source>
</evidence>
<feature type="domain" description="RNase H type-1" evidence="1">
    <location>
        <begin position="40"/>
        <end position="153"/>
    </location>
</feature>
<dbReference type="GO" id="GO:0004523">
    <property type="term" value="F:RNA-DNA hybrid ribonuclease activity"/>
    <property type="evidence" value="ECO:0007669"/>
    <property type="project" value="InterPro"/>
</dbReference>
<evidence type="ECO:0000313" key="3">
    <source>
        <dbReference type="Proteomes" id="UP000796880"/>
    </source>
</evidence>
<proteinExistence type="predicted"/>
<dbReference type="InterPro" id="IPR036397">
    <property type="entry name" value="RNaseH_sf"/>
</dbReference>
<dbReference type="InterPro" id="IPR052929">
    <property type="entry name" value="RNase_H-like_EbsB-rel"/>
</dbReference>
<dbReference type="GO" id="GO:0003676">
    <property type="term" value="F:nucleic acid binding"/>
    <property type="evidence" value="ECO:0007669"/>
    <property type="project" value="InterPro"/>
</dbReference>
<dbReference type="InterPro" id="IPR044730">
    <property type="entry name" value="RNase_H-like_dom_plant"/>
</dbReference>
<dbReference type="OrthoDB" id="1906820at2759"/>
<protein>
    <recommendedName>
        <fullName evidence="1">RNase H type-1 domain-containing protein</fullName>
    </recommendedName>
</protein>
<dbReference type="SUPFAM" id="SSF53098">
    <property type="entry name" value="Ribonuclease H-like"/>
    <property type="match status" value="1"/>
</dbReference>
<reference evidence="2" key="1">
    <citation type="submission" date="2020-03" db="EMBL/GenBank/DDBJ databases">
        <title>A high-quality chromosome-level genome assembly of a woody plant with both climbing and erect habits, Rhamnella rubrinervis.</title>
        <authorList>
            <person name="Lu Z."/>
            <person name="Yang Y."/>
            <person name="Zhu X."/>
            <person name="Sun Y."/>
        </authorList>
    </citation>
    <scope>NUCLEOTIDE SEQUENCE</scope>
    <source>
        <strain evidence="2">BYM</strain>
        <tissue evidence="2">Leaf</tissue>
    </source>
</reference>
<dbReference type="CDD" id="cd06222">
    <property type="entry name" value="RNase_H_like"/>
    <property type="match status" value="1"/>
</dbReference>
<dbReference type="InterPro" id="IPR012337">
    <property type="entry name" value="RNaseH-like_sf"/>
</dbReference>
<sequence>MNSKDSVLDRLSVDRLEDSPISAPISFPSDACIVHTGIAVGKEETAFAMAILDCKGNLISLASKLTTVLTPHLAEIKALEWATDLIERRGYPRVVWFCDSQVVVKEVKDSNESNSWFAYNEILNVRHAFAGKQWSLFWTSRNRNLLADLIAKTTLSSSSVFYFDFCCRDTIPLIF</sequence>
<dbReference type="PANTHER" id="PTHR47074">
    <property type="entry name" value="BNAC02G40300D PROTEIN"/>
    <property type="match status" value="1"/>
</dbReference>
<dbReference type="Pfam" id="PF13456">
    <property type="entry name" value="RVT_3"/>
    <property type="match status" value="1"/>
</dbReference>
<dbReference type="Proteomes" id="UP000796880">
    <property type="component" value="Unassembled WGS sequence"/>
</dbReference>
<gene>
    <name evidence="2" type="ORF">FNV43_RR16312</name>
</gene>
<dbReference type="InterPro" id="IPR002156">
    <property type="entry name" value="RNaseH_domain"/>
</dbReference>
<dbReference type="EMBL" id="VOIH02000007">
    <property type="protein sequence ID" value="KAF3442396.1"/>
    <property type="molecule type" value="Genomic_DNA"/>
</dbReference>
<keyword evidence="3" id="KW-1185">Reference proteome</keyword>
<accession>A0A8K0GYJ9</accession>
<organism evidence="2 3">
    <name type="scientific">Rhamnella rubrinervis</name>
    <dbReference type="NCBI Taxonomy" id="2594499"/>
    <lineage>
        <taxon>Eukaryota</taxon>
        <taxon>Viridiplantae</taxon>
        <taxon>Streptophyta</taxon>
        <taxon>Embryophyta</taxon>
        <taxon>Tracheophyta</taxon>
        <taxon>Spermatophyta</taxon>
        <taxon>Magnoliopsida</taxon>
        <taxon>eudicotyledons</taxon>
        <taxon>Gunneridae</taxon>
        <taxon>Pentapetalae</taxon>
        <taxon>rosids</taxon>
        <taxon>fabids</taxon>
        <taxon>Rosales</taxon>
        <taxon>Rhamnaceae</taxon>
        <taxon>rhamnoid group</taxon>
        <taxon>Rhamneae</taxon>
        <taxon>Rhamnella</taxon>
    </lineage>
</organism>
<dbReference type="Gene3D" id="3.30.420.10">
    <property type="entry name" value="Ribonuclease H-like superfamily/Ribonuclease H"/>
    <property type="match status" value="1"/>
</dbReference>
<dbReference type="PANTHER" id="PTHR47074:SF48">
    <property type="entry name" value="POLYNUCLEOTIDYL TRANSFERASE, RIBONUCLEASE H-LIKE SUPERFAMILY PROTEIN"/>
    <property type="match status" value="1"/>
</dbReference>
<comment type="caution">
    <text evidence="2">The sequence shown here is derived from an EMBL/GenBank/DDBJ whole genome shotgun (WGS) entry which is preliminary data.</text>
</comment>
<evidence type="ECO:0000313" key="2">
    <source>
        <dbReference type="EMBL" id="KAF3442396.1"/>
    </source>
</evidence>
<dbReference type="AlphaFoldDB" id="A0A8K0GYJ9"/>